<evidence type="ECO:0000256" key="2">
    <source>
        <dbReference type="ARBA" id="ARBA00022475"/>
    </source>
</evidence>
<gene>
    <name evidence="7" type="ORF">O0R46_05970</name>
</gene>
<evidence type="ECO:0000313" key="7">
    <source>
        <dbReference type="EMBL" id="WAW14153.1"/>
    </source>
</evidence>
<feature type="transmembrane region" description="Helical" evidence="6">
    <location>
        <begin position="154"/>
        <end position="176"/>
    </location>
</feature>
<dbReference type="Proteomes" id="UP001164187">
    <property type="component" value="Chromosome"/>
</dbReference>
<proteinExistence type="predicted"/>
<feature type="transmembrane region" description="Helical" evidence="6">
    <location>
        <begin position="120"/>
        <end position="142"/>
    </location>
</feature>
<keyword evidence="4 6" id="KW-1133">Transmembrane helix</keyword>
<accession>A0ABY7JPS0</accession>
<evidence type="ECO:0000256" key="1">
    <source>
        <dbReference type="ARBA" id="ARBA00004651"/>
    </source>
</evidence>
<dbReference type="EMBL" id="CP114052">
    <property type="protein sequence ID" value="WAW14153.1"/>
    <property type="molecule type" value="Genomic_DNA"/>
</dbReference>
<dbReference type="RefSeq" id="WP_269310815.1">
    <property type="nucleotide sequence ID" value="NZ_CP114052.1"/>
</dbReference>
<name>A0ABY7JPS0_9FIRM</name>
<keyword evidence="8" id="KW-1185">Reference proteome</keyword>
<feature type="transmembrane region" description="Helical" evidence="6">
    <location>
        <begin position="47"/>
        <end position="70"/>
    </location>
</feature>
<keyword evidence="3 6" id="KW-0812">Transmembrane</keyword>
<evidence type="ECO:0000313" key="8">
    <source>
        <dbReference type="Proteomes" id="UP001164187"/>
    </source>
</evidence>
<feature type="transmembrane region" description="Helical" evidence="6">
    <location>
        <begin position="12"/>
        <end position="35"/>
    </location>
</feature>
<evidence type="ECO:0000256" key="6">
    <source>
        <dbReference type="SAM" id="Phobius"/>
    </source>
</evidence>
<feature type="transmembrane region" description="Helical" evidence="6">
    <location>
        <begin position="334"/>
        <end position="352"/>
    </location>
</feature>
<dbReference type="InterPro" id="IPR050833">
    <property type="entry name" value="Poly_Biosynth_Transport"/>
</dbReference>
<feature type="transmembrane region" description="Helical" evidence="6">
    <location>
        <begin position="242"/>
        <end position="263"/>
    </location>
</feature>
<organism evidence="7 8">
    <name type="scientific">Peptostreptococcus equinus</name>
    <dbReference type="NCBI Taxonomy" id="3003601"/>
    <lineage>
        <taxon>Bacteria</taxon>
        <taxon>Bacillati</taxon>
        <taxon>Bacillota</taxon>
        <taxon>Clostridia</taxon>
        <taxon>Peptostreptococcales</taxon>
        <taxon>Peptostreptococcaceae</taxon>
        <taxon>Peptostreptococcus</taxon>
    </lineage>
</organism>
<feature type="transmembrane region" description="Helical" evidence="6">
    <location>
        <begin position="182"/>
        <end position="200"/>
    </location>
</feature>
<keyword evidence="5 6" id="KW-0472">Membrane</keyword>
<evidence type="ECO:0000256" key="5">
    <source>
        <dbReference type="ARBA" id="ARBA00023136"/>
    </source>
</evidence>
<feature type="transmembrane region" description="Helical" evidence="6">
    <location>
        <begin position="426"/>
        <end position="445"/>
    </location>
</feature>
<feature type="transmembrane region" description="Helical" evidence="6">
    <location>
        <begin position="457"/>
        <end position="483"/>
    </location>
</feature>
<keyword evidence="2" id="KW-1003">Cell membrane</keyword>
<evidence type="ECO:0000256" key="4">
    <source>
        <dbReference type="ARBA" id="ARBA00022989"/>
    </source>
</evidence>
<dbReference type="PANTHER" id="PTHR30250:SF26">
    <property type="entry name" value="PSMA PROTEIN"/>
    <property type="match status" value="1"/>
</dbReference>
<protein>
    <submittedName>
        <fullName evidence="7">Polysaccharide biosynthesis C-terminal domain-containing protein</fullName>
    </submittedName>
</protein>
<feature type="transmembrane region" description="Helical" evidence="6">
    <location>
        <begin position="91"/>
        <end position="114"/>
    </location>
</feature>
<comment type="subcellular location">
    <subcellularLocation>
        <location evidence="1">Cell membrane</location>
        <topology evidence="1">Multi-pass membrane protein</topology>
    </subcellularLocation>
</comment>
<dbReference type="PANTHER" id="PTHR30250">
    <property type="entry name" value="PST FAMILY PREDICTED COLANIC ACID TRANSPORTER"/>
    <property type="match status" value="1"/>
</dbReference>
<evidence type="ECO:0000256" key="3">
    <source>
        <dbReference type="ARBA" id="ARBA00022692"/>
    </source>
</evidence>
<sequence length="505" mass="57414">MNRLKKLKLNLITSIINQFVNIISGFILPVLFLRYYGSEVNGLVASISQFLAVITLCECGVGAVVQAALYKPLAENNVKDLSIIYVASNKFFKKISYALCLYTLVLIFAFPTIINDSFSVLFTSIILIAIAISIMAQYYFALTYKLILSSAQMSYIQMIIGTITVILNVFISVILIKLGFGIHIVKLFASIVFLIQPFIYKKIVDTYFKIDYNIKYNLDPLKQKWSGFSQHIATVILENTDVIVLTIFSTLTNVSIYAIYHLVTNGIKILFTNFINIFKSVLGDMYARNEMKLLDVTFSYFEWIVHNLVVIVFTMTGILIVPFVSIYTKGVNDVSYNLPIFGILMSISMGIYTIRLPYSHMIMAAGHFRQTQFSAMIEAFLNVILSIILVSKFGLIGVAIGTIIAITYRAIYFIRYLSNNILQRSILLFFKQFTIDCMLVIVMYYTTKFIELESINYVGFVIMALKVGIISLVEAIIINFIFFKSYLIKTYNSVLKKKYSSDSIY</sequence>
<feature type="transmembrane region" description="Helical" evidence="6">
    <location>
        <begin position="308"/>
        <end position="328"/>
    </location>
</feature>
<reference evidence="7" key="1">
    <citation type="submission" date="2022-12" db="EMBL/GenBank/DDBJ databases">
        <title>Peptostreptococcus.</title>
        <authorList>
            <person name="Lee S.H."/>
        </authorList>
    </citation>
    <scope>NUCLEOTIDE SEQUENCE</scope>
    <source>
        <strain evidence="7">CBA3647</strain>
    </source>
</reference>